<sequence>MDCAHKRPLFLAVGFPTPPRTLGSWLCNSRTPRADELGTDPGGGAGIMFAGKLGIELQDIKPVPVLQSDSNSQETAQALWWPVFVLDEILSLNQSLTIAVDCGQRAVEVLRGPGG</sequence>
<keyword evidence="2" id="KW-1185">Reference proteome</keyword>
<dbReference type="AlphaFoldDB" id="A0A6A6TEE7"/>
<proteinExistence type="predicted"/>
<organism evidence="1 2">
    <name type="scientific">Lophiostoma macrostomum CBS 122681</name>
    <dbReference type="NCBI Taxonomy" id="1314788"/>
    <lineage>
        <taxon>Eukaryota</taxon>
        <taxon>Fungi</taxon>
        <taxon>Dikarya</taxon>
        <taxon>Ascomycota</taxon>
        <taxon>Pezizomycotina</taxon>
        <taxon>Dothideomycetes</taxon>
        <taxon>Pleosporomycetidae</taxon>
        <taxon>Pleosporales</taxon>
        <taxon>Lophiostomataceae</taxon>
        <taxon>Lophiostoma</taxon>
    </lineage>
</organism>
<evidence type="ECO:0000313" key="1">
    <source>
        <dbReference type="EMBL" id="KAF2658092.1"/>
    </source>
</evidence>
<accession>A0A6A6TEE7</accession>
<evidence type="ECO:0000313" key="2">
    <source>
        <dbReference type="Proteomes" id="UP000799324"/>
    </source>
</evidence>
<reference evidence="1" key="1">
    <citation type="journal article" date="2020" name="Stud. Mycol.">
        <title>101 Dothideomycetes genomes: a test case for predicting lifestyles and emergence of pathogens.</title>
        <authorList>
            <person name="Haridas S."/>
            <person name="Albert R."/>
            <person name="Binder M."/>
            <person name="Bloem J."/>
            <person name="Labutti K."/>
            <person name="Salamov A."/>
            <person name="Andreopoulos B."/>
            <person name="Baker S."/>
            <person name="Barry K."/>
            <person name="Bills G."/>
            <person name="Bluhm B."/>
            <person name="Cannon C."/>
            <person name="Castanera R."/>
            <person name="Culley D."/>
            <person name="Daum C."/>
            <person name="Ezra D."/>
            <person name="Gonzalez J."/>
            <person name="Henrissat B."/>
            <person name="Kuo A."/>
            <person name="Liang C."/>
            <person name="Lipzen A."/>
            <person name="Lutzoni F."/>
            <person name="Magnuson J."/>
            <person name="Mondo S."/>
            <person name="Nolan M."/>
            <person name="Ohm R."/>
            <person name="Pangilinan J."/>
            <person name="Park H.-J."/>
            <person name="Ramirez L."/>
            <person name="Alfaro M."/>
            <person name="Sun H."/>
            <person name="Tritt A."/>
            <person name="Yoshinaga Y."/>
            <person name="Zwiers L.-H."/>
            <person name="Turgeon B."/>
            <person name="Goodwin S."/>
            <person name="Spatafora J."/>
            <person name="Crous P."/>
            <person name="Grigoriev I."/>
        </authorList>
    </citation>
    <scope>NUCLEOTIDE SEQUENCE</scope>
    <source>
        <strain evidence="1">CBS 122681</strain>
    </source>
</reference>
<dbReference type="EMBL" id="MU004318">
    <property type="protein sequence ID" value="KAF2658092.1"/>
    <property type="molecule type" value="Genomic_DNA"/>
</dbReference>
<gene>
    <name evidence="1" type="ORF">K491DRAFT_294716</name>
</gene>
<protein>
    <submittedName>
        <fullName evidence="1">Uncharacterized protein</fullName>
    </submittedName>
</protein>
<dbReference type="Proteomes" id="UP000799324">
    <property type="component" value="Unassembled WGS sequence"/>
</dbReference>
<name>A0A6A6TEE7_9PLEO</name>